<dbReference type="GO" id="GO:0004596">
    <property type="term" value="F:protein-N-terminal amino-acid acetyltransferase activity"/>
    <property type="evidence" value="ECO:0007669"/>
    <property type="project" value="InterPro"/>
</dbReference>
<dbReference type="PANTHER" id="PTHR23091">
    <property type="entry name" value="N-TERMINAL ACETYLTRANSFERASE"/>
    <property type="match status" value="1"/>
</dbReference>
<dbReference type="Gene3D" id="3.40.630.30">
    <property type="match status" value="1"/>
</dbReference>
<evidence type="ECO:0000256" key="2">
    <source>
        <dbReference type="ARBA" id="ARBA00023315"/>
    </source>
</evidence>
<dbReference type="InterPro" id="IPR000182">
    <property type="entry name" value="GNAT_dom"/>
</dbReference>
<gene>
    <name evidence="4" type="ORF">CWE11_11690</name>
</gene>
<dbReference type="PANTHER" id="PTHR23091:SF4">
    <property type="entry name" value="N-TERMINAL AMINO-ACID N(ALPHA)-ACETYLTRANSFERASE NATA"/>
    <property type="match status" value="1"/>
</dbReference>
<dbReference type="InterPro" id="IPR045047">
    <property type="entry name" value="Ard1-like"/>
</dbReference>
<keyword evidence="2" id="KW-0012">Acyltransferase</keyword>
<evidence type="ECO:0000313" key="4">
    <source>
        <dbReference type="EMBL" id="RUO27441.1"/>
    </source>
</evidence>
<evidence type="ECO:0000256" key="1">
    <source>
        <dbReference type="ARBA" id="ARBA00022679"/>
    </source>
</evidence>
<evidence type="ECO:0000313" key="5">
    <source>
        <dbReference type="Proteomes" id="UP000288405"/>
    </source>
</evidence>
<keyword evidence="5" id="KW-1185">Reference proteome</keyword>
<dbReference type="Proteomes" id="UP000288405">
    <property type="component" value="Unassembled WGS sequence"/>
</dbReference>
<reference evidence="4 5" key="1">
    <citation type="journal article" date="2011" name="Front. Microbiol.">
        <title>Genomic signatures of strain selection and enhancement in Bacillus atrophaeus var. globigii, a historical biowarfare simulant.</title>
        <authorList>
            <person name="Gibbons H.S."/>
            <person name="Broomall S.M."/>
            <person name="McNew L.A."/>
            <person name="Daligault H."/>
            <person name="Chapman C."/>
            <person name="Bruce D."/>
            <person name="Karavis M."/>
            <person name="Krepps M."/>
            <person name="McGregor P.A."/>
            <person name="Hong C."/>
            <person name="Park K.H."/>
            <person name="Akmal A."/>
            <person name="Feldman A."/>
            <person name="Lin J.S."/>
            <person name="Chang W.E."/>
            <person name="Higgs B.W."/>
            <person name="Demirev P."/>
            <person name="Lindquist J."/>
            <person name="Liem A."/>
            <person name="Fochler E."/>
            <person name="Read T.D."/>
            <person name="Tapia R."/>
            <person name="Johnson S."/>
            <person name="Bishop-Lilly K.A."/>
            <person name="Detter C."/>
            <person name="Han C."/>
            <person name="Sozhamannan S."/>
            <person name="Rosenzweig C.N."/>
            <person name="Skowronski E.W."/>
        </authorList>
    </citation>
    <scope>NUCLEOTIDE SEQUENCE [LARGE SCALE GENOMIC DNA]</scope>
    <source>
        <strain evidence="4 5">GYP-17</strain>
    </source>
</reference>
<dbReference type="SUPFAM" id="SSF55729">
    <property type="entry name" value="Acyl-CoA N-acyltransferases (Nat)"/>
    <property type="match status" value="1"/>
</dbReference>
<keyword evidence="1" id="KW-0808">Transferase</keyword>
<comment type="caution">
    <text evidence="4">The sequence shown here is derived from an EMBL/GenBank/DDBJ whole genome shotgun (WGS) entry which is preliminary data.</text>
</comment>
<dbReference type="CDD" id="cd04301">
    <property type="entry name" value="NAT_SF"/>
    <property type="match status" value="1"/>
</dbReference>
<dbReference type="AlphaFoldDB" id="A0A432WAJ7"/>
<dbReference type="EMBL" id="PIPM01000023">
    <property type="protein sequence ID" value="RUO27441.1"/>
    <property type="molecule type" value="Genomic_DNA"/>
</dbReference>
<dbReference type="Pfam" id="PF00583">
    <property type="entry name" value="Acetyltransf_1"/>
    <property type="match status" value="1"/>
</dbReference>
<dbReference type="GO" id="GO:0031415">
    <property type="term" value="C:NatA complex"/>
    <property type="evidence" value="ECO:0007669"/>
    <property type="project" value="InterPro"/>
</dbReference>
<dbReference type="InterPro" id="IPR016181">
    <property type="entry name" value="Acyl_CoA_acyltransferase"/>
</dbReference>
<sequence>MMCEHHLKKDDSMLCIQSAESSDIPLIANLERRQYGTEAYPAMFFYQAFLQWPQLLFVAKDTSTTLGSAQFLGYVLYAPAVDYETLWCMSLLTSHDARGKGVGRELMRFSLEQLSNTTQARNVELTVAPDNEAALSLYRKLGFEVINEATDLLGPGEARVQLRYIVPR</sequence>
<organism evidence="4 5">
    <name type="scientific">Aliidiomarina sanyensis</name>
    <dbReference type="NCBI Taxonomy" id="1249555"/>
    <lineage>
        <taxon>Bacteria</taxon>
        <taxon>Pseudomonadati</taxon>
        <taxon>Pseudomonadota</taxon>
        <taxon>Gammaproteobacteria</taxon>
        <taxon>Alteromonadales</taxon>
        <taxon>Idiomarinaceae</taxon>
        <taxon>Aliidiomarina</taxon>
    </lineage>
</organism>
<proteinExistence type="predicted"/>
<accession>A0A432WAJ7</accession>
<evidence type="ECO:0000259" key="3">
    <source>
        <dbReference type="PROSITE" id="PS51186"/>
    </source>
</evidence>
<dbReference type="PROSITE" id="PS51186">
    <property type="entry name" value="GNAT"/>
    <property type="match status" value="1"/>
</dbReference>
<name>A0A432WAJ7_9GAMM</name>
<feature type="domain" description="N-acetyltransferase" evidence="3">
    <location>
        <begin position="14"/>
        <end position="168"/>
    </location>
</feature>
<protein>
    <recommendedName>
        <fullName evidence="3">N-acetyltransferase domain-containing protein</fullName>
    </recommendedName>
</protein>